<evidence type="ECO:0000259" key="20">
    <source>
        <dbReference type="Pfam" id="PF01478"/>
    </source>
</evidence>
<dbReference type="InterPro" id="IPR000045">
    <property type="entry name" value="Prepilin_IV_endopep_pep"/>
</dbReference>
<evidence type="ECO:0000259" key="21">
    <source>
        <dbReference type="Pfam" id="PF06750"/>
    </source>
</evidence>
<evidence type="ECO:0000256" key="2">
    <source>
        <dbReference type="ARBA" id="ARBA00005801"/>
    </source>
</evidence>
<dbReference type="GO" id="GO:0004190">
    <property type="term" value="F:aspartic-type endopeptidase activity"/>
    <property type="evidence" value="ECO:0007669"/>
    <property type="project" value="UniProtKB-EC"/>
</dbReference>
<evidence type="ECO:0000313" key="22">
    <source>
        <dbReference type="EMBL" id="MBE0347598.1"/>
    </source>
</evidence>
<dbReference type="EC" id="2.1.1.-" evidence="18"/>
<evidence type="ECO:0000256" key="11">
    <source>
        <dbReference type="ARBA" id="ARBA00022989"/>
    </source>
</evidence>
<dbReference type="GO" id="GO:0005886">
    <property type="term" value="C:plasma membrane"/>
    <property type="evidence" value="ECO:0007669"/>
    <property type="project" value="UniProtKB-SubCell"/>
</dbReference>
<feature type="transmembrane region" description="Helical" evidence="19">
    <location>
        <begin position="221"/>
        <end position="251"/>
    </location>
</feature>
<dbReference type="PANTHER" id="PTHR30487:SF0">
    <property type="entry name" value="PREPILIN LEADER PEPTIDASE_N-METHYLTRANSFERASE-RELATED"/>
    <property type="match status" value="1"/>
</dbReference>
<feature type="transmembrane region" description="Helical" evidence="19">
    <location>
        <begin position="137"/>
        <end position="155"/>
    </location>
</feature>
<keyword evidence="9 18" id="KW-0812">Transmembrane</keyword>
<evidence type="ECO:0000256" key="10">
    <source>
        <dbReference type="ARBA" id="ARBA00022801"/>
    </source>
</evidence>
<evidence type="ECO:0000256" key="5">
    <source>
        <dbReference type="ARBA" id="ARBA00022603"/>
    </source>
</evidence>
<evidence type="ECO:0000313" key="23">
    <source>
        <dbReference type="Proteomes" id="UP000660708"/>
    </source>
</evidence>
<evidence type="ECO:0000256" key="6">
    <source>
        <dbReference type="ARBA" id="ARBA00022670"/>
    </source>
</evidence>
<feature type="transmembrane region" description="Helical" evidence="19">
    <location>
        <begin position="188"/>
        <end position="209"/>
    </location>
</feature>
<evidence type="ECO:0000256" key="14">
    <source>
        <dbReference type="ARBA" id="ARBA00050401"/>
    </source>
</evidence>
<dbReference type="FunFam" id="1.20.120.1220:FF:000001">
    <property type="entry name" value="Type 4 prepilin-like proteins leader peptide-processing enzyme"/>
    <property type="match status" value="1"/>
</dbReference>
<comment type="caution">
    <text evidence="22">The sequence shown here is derived from an EMBL/GenBank/DDBJ whole genome shotgun (WGS) entry which is preliminary data.</text>
</comment>
<protein>
    <recommendedName>
        <fullName evidence="16 18">Prepilin leader peptidase/N-methyltransferase</fullName>
        <ecNumber evidence="18">2.1.1.-</ecNumber>
        <ecNumber evidence="15 18">3.4.23.43</ecNumber>
    </recommendedName>
</protein>
<evidence type="ECO:0000256" key="16">
    <source>
        <dbReference type="ARBA" id="ARBA00071870"/>
    </source>
</evidence>
<dbReference type="EC" id="3.4.23.43" evidence="15 18"/>
<keyword evidence="12 19" id="KW-0472">Membrane</keyword>
<feature type="domain" description="Prepilin peptidase A24 N-terminal" evidence="21">
    <location>
        <begin position="21"/>
        <end position="131"/>
    </location>
</feature>
<proteinExistence type="inferred from homology"/>
<dbReference type="Pfam" id="PF06750">
    <property type="entry name" value="A24_N_bact"/>
    <property type="match status" value="1"/>
</dbReference>
<organism evidence="22 23">
    <name type="scientific">Pseudoalteromonas peptidolytica F12-50-A1</name>
    <dbReference type="NCBI Taxonomy" id="1315280"/>
    <lineage>
        <taxon>Bacteria</taxon>
        <taxon>Pseudomonadati</taxon>
        <taxon>Pseudomonadota</taxon>
        <taxon>Gammaproteobacteria</taxon>
        <taxon>Alteromonadales</taxon>
        <taxon>Pseudoalteromonadaceae</taxon>
        <taxon>Pseudoalteromonas</taxon>
    </lineage>
</organism>
<dbReference type="InterPro" id="IPR050882">
    <property type="entry name" value="Prepilin_peptidase/N-MTase"/>
</dbReference>
<dbReference type="InterPro" id="IPR010627">
    <property type="entry name" value="Prepilin_pept_A24_N"/>
</dbReference>
<sequence length="293" mass="32462">MHDIIHLMQTQLWYWLLTVAVVSLCIGSFLNVVILRLPKMMQNNWQSECRVLLADELKTPPSTDTETFNLVKPNSHCPSCKAPVKAWQNIPLLSWILLKGKCHHCSASISVRYPLVELVTAILATWVAWHFGASLEAVLYIVITWVLVALTVIDIDEMLLPDQLTLPTLWLVLIASSLGVGVSPGTAIIGAAVGYLSLWSVYWLFKLLTGKEGMGYGDFKLLAIFGALMGWEAILTIVLMSSLVGAIIGSIQLSVQGRDKATPIPFGPYLAIAGWITLMYGEQLQHWYVNLIM</sequence>
<evidence type="ECO:0000256" key="18">
    <source>
        <dbReference type="RuleBase" id="RU003794"/>
    </source>
</evidence>
<evidence type="ECO:0000256" key="9">
    <source>
        <dbReference type="ARBA" id="ARBA00022692"/>
    </source>
</evidence>
<feature type="transmembrane region" description="Helical" evidence="19">
    <location>
        <begin position="164"/>
        <end position="182"/>
    </location>
</feature>
<dbReference type="GO" id="GO:0032259">
    <property type="term" value="P:methylation"/>
    <property type="evidence" value="ECO:0007669"/>
    <property type="project" value="UniProtKB-KW"/>
</dbReference>
<keyword evidence="6 18" id="KW-0645">Protease</keyword>
<comment type="catalytic activity">
    <reaction evidence="14 18">
        <text>Typically cleaves a -Gly-|-Phe- bond to release an N-terminal, basic peptide of 5-8 residues from type IV prepilin, and then N-methylates the new N-terminal amino group, the methyl donor being S-adenosyl-L-methionine.</text>
        <dbReference type="EC" id="3.4.23.43"/>
    </reaction>
</comment>
<feature type="domain" description="Prepilin type IV endopeptidase peptidase" evidence="20">
    <location>
        <begin position="141"/>
        <end position="249"/>
    </location>
</feature>
<evidence type="ECO:0000256" key="7">
    <source>
        <dbReference type="ARBA" id="ARBA00022679"/>
    </source>
</evidence>
<keyword evidence="8" id="KW-0949">S-adenosyl-L-methionine</keyword>
<dbReference type="RefSeq" id="WP_147390219.1">
    <property type="nucleotide sequence ID" value="NZ_AQHF01000026.1"/>
</dbReference>
<dbReference type="Proteomes" id="UP000660708">
    <property type="component" value="Unassembled WGS sequence"/>
</dbReference>
<feature type="transmembrane region" description="Helical" evidence="19">
    <location>
        <begin position="12"/>
        <end position="35"/>
    </location>
</feature>
<keyword evidence="4" id="KW-0997">Cell inner membrane</keyword>
<gene>
    <name evidence="22" type="primary">pilD</name>
    <name evidence="22" type="ORF">PPEP_a2087</name>
</gene>
<evidence type="ECO:0000256" key="8">
    <source>
        <dbReference type="ARBA" id="ARBA00022691"/>
    </source>
</evidence>
<accession>A0A8I0T5T2</accession>
<dbReference type="Gene3D" id="1.20.120.1220">
    <property type="match status" value="1"/>
</dbReference>
<evidence type="ECO:0000256" key="4">
    <source>
        <dbReference type="ARBA" id="ARBA00022519"/>
    </source>
</evidence>
<dbReference type="GO" id="GO:0006465">
    <property type="term" value="P:signal peptide processing"/>
    <property type="evidence" value="ECO:0007669"/>
    <property type="project" value="TreeGrafter"/>
</dbReference>
<dbReference type="GO" id="GO:0008168">
    <property type="term" value="F:methyltransferase activity"/>
    <property type="evidence" value="ECO:0007669"/>
    <property type="project" value="UniProtKB-KW"/>
</dbReference>
<keyword evidence="23" id="KW-1185">Reference proteome</keyword>
<evidence type="ECO:0000256" key="19">
    <source>
        <dbReference type="SAM" id="Phobius"/>
    </source>
</evidence>
<dbReference type="Pfam" id="PF01478">
    <property type="entry name" value="Peptidase_A24"/>
    <property type="match status" value="1"/>
</dbReference>
<keyword evidence="11 19" id="KW-1133">Transmembrane helix</keyword>
<keyword evidence="10 18" id="KW-0378">Hydrolase</keyword>
<comment type="subcellular location">
    <subcellularLocation>
        <location evidence="1">Cell inner membrane</location>
        <topology evidence="1">Multi-pass membrane protein</topology>
    </subcellularLocation>
    <subcellularLocation>
        <location evidence="18">Cell membrane</location>
        <topology evidence="18">Multi-pass membrane protein</topology>
    </subcellularLocation>
</comment>
<dbReference type="PRINTS" id="PR00864">
    <property type="entry name" value="PREPILNPTASE"/>
</dbReference>
<evidence type="ECO:0000256" key="12">
    <source>
        <dbReference type="ARBA" id="ARBA00023136"/>
    </source>
</evidence>
<reference evidence="22 23" key="1">
    <citation type="submission" date="2015-06" db="EMBL/GenBank/DDBJ databases">
        <title>Genome sequence of Pseudoalteromonas peptidolytica.</title>
        <authorList>
            <person name="Xie B.-B."/>
            <person name="Rong J.-C."/>
            <person name="Qin Q.-L."/>
            <person name="Zhang Y.-Z."/>
        </authorList>
    </citation>
    <scope>NUCLEOTIDE SEQUENCE [LARGE SCALE GENOMIC DNA]</scope>
    <source>
        <strain evidence="22 23">F12-50-A1</strain>
    </source>
</reference>
<keyword evidence="3" id="KW-1003">Cell membrane</keyword>
<evidence type="ECO:0000256" key="3">
    <source>
        <dbReference type="ARBA" id="ARBA00022475"/>
    </source>
</evidence>
<evidence type="ECO:0000256" key="13">
    <source>
        <dbReference type="ARBA" id="ARBA00023268"/>
    </source>
</evidence>
<keyword evidence="7 18" id="KW-0808">Transferase</keyword>
<comment type="similarity">
    <text evidence="2 17">Belongs to the peptidase A24 family.</text>
</comment>
<dbReference type="InterPro" id="IPR014032">
    <property type="entry name" value="Peptidase_A24A_bac"/>
</dbReference>
<feature type="transmembrane region" description="Helical" evidence="19">
    <location>
        <begin position="263"/>
        <end position="281"/>
    </location>
</feature>
<dbReference type="EMBL" id="AQHF01000026">
    <property type="protein sequence ID" value="MBE0347598.1"/>
    <property type="molecule type" value="Genomic_DNA"/>
</dbReference>
<dbReference type="AlphaFoldDB" id="A0A8I0T5T2"/>
<comment type="function">
    <text evidence="18">Plays an essential role in type IV pili and type II pseudopili formation by proteolytically removing the leader sequence from substrate proteins and subsequently monomethylating the alpha-amino group of the newly exposed N-terminal phenylalanine.</text>
</comment>
<name>A0A8I0T5T2_9GAMM</name>
<dbReference type="PANTHER" id="PTHR30487">
    <property type="entry name" value="TYPE 4 PREPILIN-LIKE PROTEINS LEADER PEPTIDE-PROCESSING ENZYME"/>
    <property type="match status" value="1"/>
</dbReference>
<keyword evidence="5 18" id="KW-0489">Methyltransferase</keyword>
<keyword evidence="13 18" id="KW-0511">Multifunctional enzyme</keyword>
<evidence type="ECO:0000256" key="15">
    <source>
        <dbReference type="ARBA" id="ARBA00067082"/>
    </source>
</evidence>
<evidence type="ECO:0000256" key="17">
    <source>
        <dbReference type="RuleBase" id="RU003793"/>
    </source>
</evidence>
<evidence type="ECO:0000256" key="1">
    <source>
        <dbReference type="ARBA" id="ARBA00004429"/>
    </source>
</evidence>